<accession>A0ABP6G0C9</accession>
<evidence type="ECO:0000313" key="2">
    <source>
        <dbReference type="Proteomes" id="UP001500886"/>
    </source>
</evidence>
<evidence type="ECO:0008006" key="3">
    <source>
        <dbReference type="Google" id="ProtNLM"/>
    </source>
</evidence>
<evidence type="ECO:0000313" key="1">
    <source>
        <dbReference type="EMBL" id="GAA2710238.1"/>
    </source>
</evidence>
<keyword evidence="2" id="KW-1185">Reference proteome</keyword>
<organism evidence="1 2">
    <name type="scientific">Streptomyces luteosporeus</name>
    <dbReference type="NCBI Taxonomy" id="173856"/>
    <lineage>
        <taxon>Bacteria</taxon>
        <taxon>Bacillati</taxon>
        <taxon>Actinomycetota</taxon>
        <taxon>Actinomycetes</taxon>
        <taxon>Kitasatosporales</taxon>
        <taxon>Streptomycetaceae</taxon>
        <taxon>Streptomyces</taxon>
    </lineage>
</organism>
<comment type="caution">
    <text evidence="1">The sequence shown here is derived from an EMBL/GenBank/DDBJ whole genome shotgun (WGS) entry which is preliminary data.</text>
</comment>
<sequence>MVTVYDWFDDPRAMDALAAQKYHRGLAEALIAAADRDRRTWDVTRRSAFRLVAGMDPEQRRPVLDELVRVLSFGPWLSGDQARFTAALRAIADLGDGGESLDPADRVYYREQWIAVAEHQVELSDMPEVRLVVEHELAAGRTVPATLVAAVRRTAEETFTGTEYAELAARLTDPPVNPGEAWADRALAHAAKCGAPWSELLAHAAGARSAKPSRAWERKARTLLTTIGEQEAAEAVVGWLARVGRRRTVQLMCEDTQVDGYDRFNENALRGLCWLLTLVPPAPAAASRRAEVLAGLVTDAPTRVSNAAVYALARSGDAEALRRLVRLAGVVDRPTRKLVEAALDAEAQARGVTRAELDEVAVPLAGGS</sequence>
<reference evidence="2" key="1">
    <citation type="journal article" date="2019" name="Int. J. Syst. Evol. Microbiol.">
        <title>The Global Catalogue of Microorganisms (GCM) 10K type strain sequencing project: providing services to taxonomists for standard genome sequencing and annotation.</title>
        <authorList>
            <consortium name="The Broad Institute Genomics Platform"/>
            <consortium name="The Broad Institute Genome Sequencing Center for Infectious Disease"/>
            <person name="Wu L."/>
            <person name="Ma J."/>
        </authorList>
    </citation>
    <scope>NUCLEOTIDE SEQUENCE [LARGE SCALE GENOMIC DNA]</scope>
    <source>
        <strain evidence="2">JCM 4542</strain>
    </source>
</reference>
<protein>
    <recommendedName>
        <fullName evidence="3">HEAT repeat domain-containing protein</fullName>
    </recommendedName>
</protein>
<dbReference type="Proteomes" id="UP001500886">
    <property type="component" value="Unassembled WGS sequence"/>
</dbReference>
<gene>
    <name evidence="1" type="ORF">GCM10010315_09730</name>
</gene>
<proteinExistence type="predicted"/>
<dbReference type="RefSeq" id="WP_344433443.1">
    <property type="nucleotide sequence ID" value="NZ_BAAASL010000003.1"/>
</dbReference>
<dbReference type="EMBL" id="BAAASL010000003">
    <property type="protein sequence ID" value="GAA2710238.1"/>
    <property type="molecule type" value="Genomic_DNA"/>
</dbReference>
<name>A0ABP6G0C9_9ACTN</name>